<keyword evidence="1" id="KW-0472">Membrane</keyword>
<keyword evidence="1" id="KW-0812">Transmembrane</keyword>
<proteinExistence type="predicted"/>
<accession>A0ABT8G902</accession>
<evidence type="ECO:0000313" key="2">
    <source>
        <dbReference type="EMBL" id="MDN4475542.1"/>
    </source>
</evidence>
<dbReference type="EMBL" id="JAUHPW010000004">
    <property type="protein sequence ID" value="MDN4475542.1"/>
    <property type="molecule type" value="Genomic_DNA"/>
</dbReference>
<feature type="transmembrane region" description="Helical" evidence="1">
    <location>
        <begin position="37"/>
        <end position="59"/>
    </location>
</feature>
<dbReference type="RefSeq" id="WP_301132709.1">
    <property type="nucleotide sequence ID" value="NZ_JAUHPW010000004.1"/>
</dbReference>
<dbReference type="Proteomes" id="UP001172728">
    <property type="component" value="Unassembled WGS sequence"/>
</dbReference>
<sequence>MTAPETLLLSTWPWIASSLVGAAVLIQWWWYGTDLPAWDWLLVTGAILFAVLFPVSAALPERAATCVKRLAAGGALQDQRGAAPEAEAIVERLNGSARGWARAGATVAATLMTVAWIWSGRITPVNVGLFVLELLGATLAGLFLGRAIGYGRLGRSLAAQGVTIKARPGHPDGAAGLRPVGELFLFSASIFAAIAIYLGIWPLTDLFEQRYEAWRGPYAVLLVTVVAFSFLTFLLPFGWFHERMREQRRDAVARADHAASEALAMRDASRAAGDDETRRLLDERFEDVARQFHEAQAMPTWPFDTRIRKRFTMNQVLAVLPLALKALSLDDTWTTFWTRLGDALLGDGS</sequence>
<evidence type="ECO:0000256" key="1">
    <source>
        <dbReference type="SAM" id="Phobius"/>
    </source>
</evidence>
<feature type="transmembrane region" description="Helical" evidence="1">
    <location>
        <begin position="125"/>
        <end position="145"/>
    </location>
</feature>
<feature type="transmembrane region" description="Helical" evidence="1">
    <location>
        <begin position="216"/>
        <end position="240"/>
    </location>
</feature>
<feature type="transmembrane region" description="Helical" evidence="1">
    <location>
        <begin position="100"/>
        <end position="119"/>
    </location>
</feature>
<comment type="caution">
    <text evidence="2">The sequence shown here is derived from an EMBL/GenBank/DDBJ whole genome shotgun (WGS) entry which is preliminary data.</text>
</comment>
<evidence type="ECO:0000313" key="3">
    <source>
        <dbReference type="Proteomes" id="UP001172728"/>
    </source>
</evidence>
<keyword evidence="1" id="KW-1133">Transmembrane helix</keyword>
<feature type="transmembrane region" description="Helical" evidence="1">
    <location>
        <begin position="12"/>
        <end position="31"/>
    </location>
</feature>
<gene>
    <name evidence="2" type="ORF">QQX09_06715</name>
</gene>
<keyword evidence="3" id="KW-1185">Reference proteome</keyword>
<name>A0ABT8G902_9MICO</name>
<organism evidence="2 3">
    <name type="scientific">Demequina litoralis</name>
    <dbReference type="NCBI Taxonomy" id="3051660"/>
    <lineage>
        <taxon>Bacteria</taxon>
        <taxon>Bacillati</taxon>
        <taxon>Actinomycetota</taxon>
        <taxon>Actinomycetes</taxon>
        <taxon>Micrococcales</taxon>
        <taxon>Demequinaceae</taxon>
        <taxon>Demequina</taxon>
    </lineage>
</organism>
<feature type="transmembrane region" description="Helical" evidence="1">
    <location>
        <begin position="183"/>
        <end position="204"/>
    </location>
</feature>
<protein>
    <submittedName>
        <fullName evidence="2">Uncharacterized protein</fullName>
    </submittedName>
</protein>
<reference evidence="2" key="1">
    <citation type="submission" date="2023-06" db="EMBL/GenBank/DDBJ databases">
        <title>Sysu t00192.</title>
        <authorList>
            <person name="Gao L."/>
            <person name="Fang B.-Z."/>
            <person name="Li W.-J."/>
        </authorList>
    </citation>
    <scope>NUCLEOTIDE SEQUENCE</scope>
    <source>
        <strain evidence="2">SYSU T00192</strain>
    </source>
</reference>